<organism evidence="2 4">
    <name type="scientific">Araneus ventricosus</name>
    <name type="common">Orbweaver spider</name>
    <name type="synonym">Epeira ventricosa</name>
    <dbReference type="NCBI Taxonomy" id="182803"/>
    <lineage>
        <taxon>Eukaryota</taxon>
        <taxon>Metazoa</taxon>
        <taxon>Ecdysozoa</taxon>
        <taxon>Arthropoda</taxon>
        <taxon>Chelicerata</taxon>
        <taxon>Arachnida</taxon>
        <taxon>Araneae</taxon>
        <taxon>Araneomorphae</taxon>
        <taxon>Entelegynae</taxon>
        <taxon>Araneoidea</taxon>
        <taxon>Araneidae</taxon>
        <taxon>Araneus</taxon>
    </lineage>
</organism>
<name>A0A4Y2X1Z2_ARAVE</name>
<proteinExistence type="predicted"/>
<feature type="region of interest" description="Disordered" evidence="1">
    <location>
        <begin position="41"/>
        <end position="70"/>
    </location>
</feature>
<sequence>MRTTPGLSPPLQASTPHQREGVWPLRMIWRAAGPIHGGSTVESGLGPGAMRLQGQDLTTRPPRPENNWEENTKGSLLKYVDKNQLIAKKAKMFICGALPRIRDKSTELVLKKFKRYELTFGHSDSMWWTDILQLHWEHIGSCSPNSRWRWVYRV</sequence>
<evidence type="ECO:0000256" key="1">
    <source>
        <dbReference type="SAM" id="MobiDB-lite"/>
    </source>
</evidence>
<dbReference type="AlphaFoldDB" id="A0A4Y2X1Z2"/>
<comment type="caution">
    <text evidence="2">The sequence shown here is derived from an EMBL/GenBank/DDBJ whole genome shotgun (WGS) entry which is preliminary data.</text>
</comment>
<protein>
    <submittedName>
        <fullName evidence="2">Uncharacterized protein</fullName>
    </submittedName>
</protein>
<evidence type="ECO:0000313" key="2">
    <source>
        <dbReference type="EMBL" id="GBO43178.1"/>
    </source>
</evidence>
<accession>A0A4Y2X1Z2</accession>
<dbReference type="Proteomes" id="UP000499080">
    <property type="component" value="Unassembled WGS sequence"/>
</dbReference>
<dbReference type="EMBL" id="BGPR01069550">
    <property type="protein sequence ID" value="GBO43182.1"/>
    <property type="molecule type" value="Genomic_DNA"/>
</dbReference>
<gene>
    <name evidence="3" type="ORF">AVEN_171537_1</name>
    <name evidence="2" type="ORF">AVEN_95920_1</name>
</gene>
<keyword evidence="4" id="KW-1185">Reference proteome</keyword>
<dbReference type="EMBL" id="BGPR01069547">
    <property type="protein sequence ID" value="GBO43178.1"/>
    <property type="molecule type" value="Genomic_DNA"/>
</dbReference>
<reference evidence="2 4" key="1">
    <citation type="journal article" date="2019" name="Sci. Rep.">
        <title>Orb-weaving spider Araneus ventricosus genome elucidates the spidroin gene catalogue.</title>
        <authorList>
            <person name="Kono N."/>
            <person name="Nakamura H."/>
            <person name="Ohtoshi R."/>
            <person name="Moran D.A.P."/>
            <person name="Shinohara A."/>
            <person name="Yoshida Y."/>
            <person name="Fujiwara M."/>
            <person name="Mori M."/>
            <person name="Tomita M."/>
            <person name="Arakawa K."/>
        </authorList>
    </citation>
    <scope>NUCLEOTIDE SEQUENCE [LARGE SCALE GENOMIC DNA]</scope>
</reference>
<evidence type="ECO:0000313" key="3">
    <source>
        <dbReference type="EMBL" id="GBO43182.1"/>
    </source>
</evidence>
<evidence type="ECO:0000313" key="4">
    <source>
        <dbReference type="Proteomes" id="UP000499080"/>
    </source>
</evidence>